<sequence>MRLPAVGPVSNRIGDNLKAVQLEAKAKAHFVANLCWWKLPQVRTVLFILLLLNSHLLSYRTGFHLWLAPKTKQKTQGLFLSSGVSFRKLSSAG</sequence>
<proteinExistence type="predicted"/>
<dbReference type="Proteomes" id="UP000243525">
    <property type="component" value="Unassembled WGS sequence"/>
</dbReference>
<dbReference type="EMBL" id="QAAD01000001">
    <property type="protein sequence ID" value="PTN10625.1"/>
    <property type="molecule type" value="Genomic_DNA"/>
</dbReference>
<evidence type="ECO:0000313" key="2">
    <source>
        <dbReference type="Proteomes" id="UP000243525"/>
    </source>
</evidence>
<organism evidence="1 2">
    <name type="scientific">Mangrovibacterium marinum</name>
    <dbReference type="NCBI Taxonomy" id="1639118"/>
    <lineage>
        <taxon>Bacteria</taxon>
        <taxon>Pseudomonadati</taxon>
        <taxon>Bacteroidota</taxon>
        <taxon>Bacteroidia</taxon>
        <taxon>Marinilabiliales</taxon>
        <taxon>Prolixibacteraceae</taxon>
        <taxon>Mangrovibacterium</taxon>
    </lineage>
</organism>
<accession>A0A2T5C6P4</accession>
<gene>
    <name evidence="1" type="ORF">C8N47_101275</name>
</gene>
<comment type="caution">
    <text evidence="1">The sequence shown here is derived from an EMBL/GenBank/DDBJ whole genome shotgun (WGS) entry which is preliminary data.</text>
</comment>
<reference evidence="1 2" key="1">
    <citation type="submission" date="2018-04" db="EMBL/GenBank/DDBJ databases">
        <title>Genomic Encyclopedia of Archaeal and Bacterial Type Strains, Phase II (KMG-II): from individual species to whole genera.</title>
        <authorList>
            <person name="Goeker M."/>
        </authorList>
    </citation>
    <scope>NUCLEOTIDE SEQUENCE [LARGE SCALE GENOMIC DNA]</scope>
    <source>
        <strain evidence="1 2">DSM 28823</strain>
    </source>
</reference>
<name>A0A2T5C6P4_9BACT</name>
<keyword evidence="2" id="KW-1185">Reference proteome</keyword>
<protein>
    <submittedName>
        <fullName evidence="1">Uncharacterized protein</fullName>
    </submittedName>
</protein>
<dbReference type="AlphaFoldDB" id="A0A2T5C6P4"/>
<evidence type="ECO:0000313" key="1">
    <source>
        <dbReference type="EMBL" id="PTN10625.1"/>
    </source>
</evidence>